<evidence type="ECO:0000256" key="12">
    <source>
        <dbReference type="SAM" id="MobiDB-lite"/>
    </source>
</evidence>
<dbReference type="PANTHER" id="PTHR33308:SF9">
    <property type="entry name" value="PEPTIDOGLYCAN HYDROLASE FLGJ"/>
    <property type="match status" value="1"/>
</dbReference>
<dbReference type="InterPro" id="IPR051056">
    <property type="entry name" value="Glycosyl_Hydrolase_73"/>
</dbReference>
<feature type="domain" description="Mannosyl-glycoprotein endo-beta-N-acetylglucosamidase-like" evidence="13">
    <location>
        <begin position="221"/>
        <end position="385"/>
    </location>
</feature>
<dbReference type="Pfam" id="PF10135">
    <property type="entry name" value="Rod-binding"/>
    <property type="match status" value="1"/>
</dbReference>
<dbReference type="GO" id="GO:0016798">
    <property type="term" value="F:hydrolase activity, acting on glycosyl bonds"/>
    <property type="evidence" value="ECO:0007669"/>
    <property type="project" value="UniProtKB-KW"/>
</dbReference>
<dbReference type="SMART" id="SM00047">
    <property type="entry name" value="LYZ2"/>
    <property type="match status" value="1"/>
</dbReference>
<dbReference type="Gene3D" id="2.10.70.40">
    <property type="entry name" value="peptidoglycan hydrolase"/>
    <property type="match status" value="1"/>
</dbReference>
<evidence type="ECO:0000256" key="7">
    <source>
        <dbReference type="ARBA" id="ARBA00022795"/>
    </source>
</evidence>
<dbReference type="InterPro" id="IPR023346">
    <property type="entry name" value="Lysozyme-like_dom_sf"/>
</dbReference>
<organism evidence="14 15">
    <name type="scientific">Stutzerimonas stutzeri</name>
    <name type="common">Pseudomonas stutzeri</name>
    <dbReference type="NCBI Taxonomy" id="316"/>
    <lineage>
        <taxon>Bacteria</taxon>
        <taxon>Pseudomonadati</taxon>
        <taxon>Pseudomonadota</taxon>
        <taxon>Gammaproteobacteria</taxon>
        <taxon>Pseudomonadales</taxon>
        <taxon>Pseudomonadaceae</taxon>
        <taxon>Stutzerimonas</taxon>
    </lineage>
</organism>
<evidence type="ECO:0000313" key="14">
    <source>
        <dbReference type="EMBL" id="QGZ31759.1"/>
    </source>
</evidence>
<evidence type="ECO:0000313" key="15">
    <source>
        <dbReference type="Proteomes" id="UP000438983"/>
    </source>
</evidence>
<keyword evidence="8 14" id="KW-0378">Hydrolase</keyword>
<evidence type="ECO:0000256" key="11">
    <source>
        <dbReference type="ARBA" id="ARBA00030835"/>
    </source>
</evidence>
<dbReference type="InterPro" id="IPR013377">
    <property type="entry name" value="FlgJ"/>
</dbReference>
<dbReference type="GO" id="GO:0004040">
    <property type="term" value="F:amidase activity"/>
    <property type="evidence" value="ECO:0007669"/>
    <property type="project" value="InterPro"/>
</dbReference>
<dbReference type="GO" id="GO:0071973">
    <property type="term" value="P:bacterial-type flagellum-dependent cell motility"/>
    <property type="evidence" value="ECO:0007669"/>
    <property type="project" value="TreeGrafter"/>
</dbReference>
<gene>
    <name evidence="14" type="primary">flgJ</name>
    <name evidence="14" type="ORF">GQA94_17480</name>
</gene>
<reference evidence="14 15" key="1">
    <citation type="submission" date="2019-12" db="EMBL/GenBank/DDBJ databases">
        <title>Complete genome sequence of Pseudomonas stutzeri.</title>
        <authorList>
            <person name="Lim S.R."/>
            <person name="Kim J.H."/>
        </authorList>
    </citation>
    <scope>NUCLEOTIDE SEQUENCE [LARGE SCALE GENOMIC DNA]</scope>
    <source>
        <strain evidence="14 15">PM101005</strain>
    </source>
</reference>
<comment type="subcellular location">
    <subcellularLocation>
        <location evidence="2">Periplasm</location>
    </subcellularLocation>
</comment>
<evidence type="ECO:0000256" key="5">
    <source>
        <dbReference type="ARBA" id="ARBA00013433"/>
    </source>
</evidence>
<evidence type="ECO:0000256" key="10">
    <source>
        <dbReference type="ARBA" id="ARBA00023316"/>
    </source>
</evidence>
<dbReference type="GO" id="GO:0071555">
    <property type="term" value="P:cell wall organization"/>
    <property type="evidence" value="ECO:0007669"/>
    <property type="project" value="UniProtKB-KW"/>
</dbReference>
<keyword evidence="10" id="KW-0961">Cell wall biogenesis/degradation</keyword>
<keyword evidence="14" id="KW-0966">Cell projection</keyword>
<proteinExistence type="inferred from homology"/>
<evidence type="ECO:0000256" key="4">
    <source>
        <dbReference type="ARBA" id="ARBA00007974"/>
    </source>
</evidence>
<sequence length="400" mass="43396">MENRLGQGRRTPDSGSYSDLNRLNQLKVGKDRDGAENVRKVAQEFESLFMNEMLKSMRAATEVLSQDNPLNSPASKQYQDMHDQQLSVTLSKEGGGIGLADVLIRQLSKQQAPSEKPNPFAQVAQTDGAKWSSNPNAAVAKVDPARNDAQLLNQRRLAFPGKVAERAQANITPASPQAGQAASQASADGVQPLVNIDWKPATAFAAPTDAPLIVNGVEATKPTAPSKTRFSSPAEFIATMLPMAEKAAKRLGVEPRFLVAQAALETGWGKSMIRQKDGSNSHNLFGIKANGWSGESAKVTTTEYVDGKATKQVAGFRAYDSFEQSFNDYVRLLENNDRYQSAIQVASVSGDSERFVNELQRAGYATDPQYARKINQIARKVQTYQTIADASSAPAMRTRG</sequence>
<keyword evidence="7" id="KW-1005">Bacterial flagellum biogenesis</keyword>
<evidence type="ECO:0000256" key="1">
    <source>
        <dbReference type="ARBA" id="ARBA00002954"/>
    </source>
</evidence>
<dbReference type="PANTHER" id="PTHR33308">
    <property type="entry name" value="PEPTIDOGLYCAN HYDROLASE FLGJ"/>
    <property type="match status" value="1"/>
</dbReference>
<feature type="compositionally biased region" description="Polar residues" evidence="12">
    <location>
        <begin position="13"/>
        <end position="24"/>
    </location>
</feature>
<evidence type="ECO:0000256" key="3">
    <source>
        <dbReference type="ARBA" id="ARBA00006880"/>
    </source>
</evidence>
<dbReference type="Pfam" id="PF01832">
    <property type="entry name" value="Glucosaminidase"/>
    <property type="match status" value="1"/>
</dbReference>
<feature type="region of interest" description="Disordered" evidence="12">
    <location>
        <begin position="1"/>
        <end position="34"/>
    </location>
</feature>
<dbReference type="GO" id="GO:0044780">
    <property type="term" value="P:bacterial-type flagellum assembly"/>
    <property type="evidence" value="ECO:0007669"/>
    <property type="project" value="InterPro"/>
</dbReference>
<dbReference type="RefSeq" id="WP_158189203.1">
    <property type="nucleotide sequence ID" value="NZ_CP046902.1"/>
</dbReference>
<keyword evidence="14" id="KW-0969">Cilium</keyword>
<dbReference type="FunFam" id="2.10.70.40:FF:000001">
    <property type="entry name" value="Flagellar assembly peptidoglycan hydrolase FlgJ"/>
    <property type="match status" value="1"/>
</dbReference>
<keyword evidence="14" id="KW-0282">Flagellum</keyword>
<protein>
    <recommendedName>
        <fullName evidence="5">Peptidoglycan hydrolase FlgJ</fullName>
    </recommendedName>
    <alternativeName>
        <fullName evidence="11">Muramidase FlgJ</fullName>
    </alternativeName>
</protein>
<dbReference type="Gene3D" id="1.10.530.10">
    <property type="match status" value="1"/>
</dbReference>
<comment type="similarity">
    <text evidence="4">In the C-terminal section; belongs to the glycosyl hydrolase 73 family.</text>
</comment>
<dbReference type="EMBL" id="CP046902">
    <property type="protein sequence ID" value="QGZ31759.1"/>
    <property type="molecule type" value="Genomic_DNA"/>
</dbReference>
<dbReference type="OrthoDB" id="289937at2"/>
<evidence type="ECO:0000256" key="8">
    <source>
        <dbReference type="ARBA" id="ARBA00022801"/>
    </source>
</evidence>
<dbReference type="AlphaFoldDB" id="A0A6I6LLN7"/>
<evidence type="ECO:0000259" key="13">
    <source>
        <dbReference type="SMART" id="SM00047"/>
    </source>
</evidence>
<dbReference type="Proteomes" id="UP000438983">
    <property type="component" value="Chromosome"/>
</dbReference>
<evidence type="ECO:0000256" key="2">
    <source>
        <dbReference type="ARBA" id="ARBA00004418"/>
    </source>
</evidence>
<name>A0A6I6LLN7_STUST</name>
<comment type="similarity">
    <text evidence="3">In the N-terminal section; belongs to the FlgJ family.</text>
</comment>
<accession>A0A6I6LLN7</accession>
<comment type="function">
    <text evidence="1">Flagellum-specific muramidase which hydrolyzes the peptidoglycan layer to assemble the rod structure in the periplasmic space.</text>
</comment>
<dbReference type="GO" id="GO:0042597">
    <property type="term" value="C:periplasmic space"/>
    <property type="evidence" value="ECO:0007669"/>
    <property type="project" value="UniProtKB-SubCell"/>
</dbReference>
<dbReference type="InterPro" id="IPR002901">
    <property type="entry name" value="MGlyc_endo_b_GlcNAc-like_dom"/>
</dbReference>
<dbReference type="SUPFAM" id="SSF53955">
    <property type="entry name" value="Lysozyme-like"/>
    <property type="match status" value="1"/>
</dbReference>
<dbReference type="NCBIfam" id="TIGR02541">
    <property type="entry name" value="flagell_FlgJ"/>
    <property type="match status" value="1"/>
</dbReference>
<dbReference type="InterPro" id="IPR019301">
    <property type="entry name" value="Flagellar_prot_FlgJ_N"/>
</dbReference>
<evidence type="ECO:0000256" key="9">
    <source>
        <dbReference type="ARBA" id="ARBA00023295"/>
    </source>
</evidence>
<keyword evidence="9 14" id="KW-0326">Glycosidase</keyword>
<evidence type="ECO:0000256" key="6">
    <source>
        <dbReference type="ARBA" id="ARBA00022764"/>
    </source>
</evidence>
<keyword evidence="6" id="KW-0574">Periplasm</keyword>